<dbReference type="Pfam" id="PF08310">
    <property type="entry name" value="LGFP"/>
    <property type="match status" value="7"/>
</dbReference>
<gene>
    <name evidence="2" type="ORF">SAMN05660748_1690</name>
</gene>
<keyword evidence="1" id="KW-0732">Signal</keyword>
<proteinExistence type="predicted"/>
<accession>A0A285V7G2</accession>
<sequence length="840" mass="86129">MALAPLSRRARVVVLAVVAVPVLALASPARSEDAPVRPDGDTVVGELVQAWPEHAEPAEHAENGPLSWVTTEDGGSVRIDTEAAADLPLGATVEVTVGAEVQDEASEELGLAPARELLEAEVLDPDGPPAAAPAVGPYTNEVTVVLVQPPGTTPDGMTAARVVDALNGPVAGFWESESNGAVRPHGSAPTPDWIPTTAGCDDPFALWAEVAAHPLVGFTRGAGRHLLLYVPGYPGQQPGCSYGLAELGSTPGTGGYLLVRAAELSVMAHELGHNFGLGHSSAYQCDGALDSGTCRIRAYYDLYDVMGVSWEQTGSLNAVQAARLGVLPPASRADVAVDGAAQTITLSPTSGRTGTRAVRLTDAGGGQHWLELRTASGRDGWLGTSANGPGLQTGVLLRRAGQRSDSSLLLDGTPSPAAGWDGDLKQALPPGVPVRVAGGDFVVTVESQTSSSAVVRIATRASQFSPVAVAYRDAGGSGGPLGPAAGAEACGLAGGGCYQVFRYGSIFWSPATGAHIVQGAIAGRWVSLGAENGILGYPVRNPTCGLLSGGCAQSFQGGDVYWSAGTGARMVGGAIAARWDAYARERGALGYPVMDRACGLAGGGCYQVFQYGTVYDSPVAGTTVAKDGIGYTWMSRGAENGLLGYPVADQVCGLPDGGCAQAFEHGRISWSSRTGARLVTGAVEDRYDALADERGHMGYPVTDTICGLAGGGCFQVFQYGWLYWSPATGAHAVKGGIGYTWLVSGAENGALGYPVSDEVCGLRDGGCSTHFSGGSIYWSPATGAGIVSGAIRDAWAAEGSEAGSLGYPVGREYAVPGGRAQRFQGGTLTWHRETGVVDRV</sequence>
<dbReference type="GO" id="GO:0008237">
    <property type="term" value="F:metallopeptidase activity"/>
    <property type="evidence" value="ECO:0007669"/>
    <property type="project" value="InterPro"/>
</dbReference>
<name>A0A285V7G2_9ACTN</name>
<dbReference type="InterPro" id="IPR024079">
    <property type="entry name" value="MetalloPept_cat_dom_sf"/>
</dbReference>
<evidence type="ECO:0000313" key="2">
    <source>
        <dbReference type="EMBL" id="SOC48976.1"/>
    </source>
</evidence>
<feature type="signal peptide" evidence="1">
    <location>
        <begin position="1"/>
        <end position="26"/>
    </location>
</feature>
<organism evidence="2 3">
    <name type="scientific">Blastococcus aggregatus</name>
    <dbReference type="NCBI Taxonomy" id="38502"/>
    <lineage>
        <taxon>Bacteria</taxon>
        <taxon>Bacillati</taxon>
        <taxon>Actinomycetota</taxon>
        <taxon>Actinomycetes</taxon>
        <taxon>Geodermatophilales</taxon>
        <taxon>Geodermatophilaceae</taxon>
        <taxon>Blastococcus</taxon>
    </lineage>
</organism>
<dbReference type="SUPFAM" id="SSF55486">
    <property type="entry name" value="Metalloproteases ('zincins'), catalytic domain"/>
    <property type="match status" value="1"/>
</dbReference>
<reference evidence="3" key="1">
    <citation type="submission" date="2017-08" db="EMBL/GenBank/DDBJ databases">
        <authorList>
            <person name="Varghese N."/>
            <person name="Submissions S."/>
        </authorList>
    </citation>
    <scope>NUCLEOTIDE SEQUENCE [LARGE SCALE GENOMIC DNA]</scope>
    <source>
        <strain evidence="3">DSM 4725</strain>
    </source>
</reference>
<keyword evidence="3" id="KW-1185">Reference proteome</keyword>
<dbReference type="RefSeq" id="WP_097194543.1">
    <property type="nucleotide sequence ID" value="NZ_OBQI01000002.1"/>
</dbReference>
<dbReference type="OrthoDB" id="3758789at2"/>
<dbReference type="Pfam" id="PF13583">
    <property type="entry name" value="Reprolysin_4"/>
    <property type="match status" value="1"/>
</dbReference>
<evidence type="ECO:0000313" key="3">
    <source>
        <dbReference type="Proteomes" id="UP000219435"/>
    </source>
</evidence>
<dbReference type="AlphaFoldDB" id="A0A285V7G2"/>
<protein>
    <submittedName>
        <fullName evidence="2">Metallo-peptidase family M12B Reprolysin-like</fullName>
    </submittedName>
</protein>
<feature type="chain" id="PRO_5013126327" evidence="1">
    <location>
        <begin position="27"/>
        <end position="840"/>
    </location>
</feature>
<evidence type="ECO:0000256" key="1">
    <source>
        <dbReference type="SAM" id="SignalP"/>
    </source>
</evidence>
<dbReference type="InterPro" id="IPR013207">
    <property type="entry name" value="LGFP"/>
</dbReference>
<dbReference type="Proteomes" id="UP000219435">
    <property type="component" value="Unassembled WGS sequence"/>
</dbReference>
<dbReference type="Gene3D" id="3.40.390.10">
    <property type="entry name" value="Collagenase (Catalytic Domain)"/>
    <property type="match status" value="1"/>
</dbReference>
<dbReference type="EMBL" id="OBQI01000002">
    <property type="protein sequence ID" value="SOC48976.1"/>
    <property type="molecule type" value="Genomic_DNA"/>
</dbReference>